<reference evidence="3 4" key="1">
    <citation type="journal article" date="2015" name="Genome Announc.">
        <title>Expanding the biotechnology potential of lactobacilli through comparative genomics of 213 strains and associated genera.</title>
        <authorList>
            <person name="Sun Z."/>
            <person name="Harris H.M."/>
            <person name="McCann A."/>
            <person name="Guo C."/>
            <person name="Argimon S."/>
            <person name="Zhang W."/>
            <person name="Yang X."/>
            <person name="Jeffery I.B."/>
            <person name="Cooney J.C."/>
            <person name="Kagawa T.F."/>
            <person name="Liu W."/>
            <person name="Song Y."/>
            <person name="Salvetti E."/>
            <person name="Wrobel A."/>
            <person name="Rasinkangas P."/>
            <person name="Parkhill J."/>
            <person name="Rea M.C."/>
            <person name="O'Sullivan O."/>
            <person name="Ritari J."/>
            <person name="Douillard F.P."/>
            <person name="Paul Ross R."/>
            <person name="Yang R."/>
            <person name="Briner A.E."/>
            <person name="Felis G.E."/>
            <person name="de Vos W.M."/>
            <person name="Barrangou R."/>
            <person name="Klaenhammer T.R."/>
            <person name="Caufield P.W."/>
            <person name="Cui Y."/>
            <person name="Zhang H."/>
            <person name="O'Toole P.W."/>
        </authorList>
    </citation>
    <scope>NUCLEOTIDE SEQUENCE [LARGE SCALE GENOMIC DNA]</scope>
    <source>
        <strain evidence="3 4">DSM 18527</strain>
    </source>
</reference>
<dbReference type="InterPro" id="IPR001387">
    <property type="entry name" value="Cro/C1-type_HTH"/>
</dbReference>
<evidence type="ECO:0000259" key="2">
    <source>
        <dbReference type="PROSITE" id="PS50943"/>
    </source>
</evidence>
<dbReference type="Gene3D" id="1.10.260.40">
    <property type="entry name" value="lambda repressor-like DNA-binding domains"/>
    <property type="match status" value="1"/>
</dbReference>
<dbReference type="SMART" id="SM00966">
    <property type="entry name" value="SpoVT_AbrB"/>
    <property type="match status" value="1"/>
</dbReference>
<sequence>MSEQAPFAGNLRDLRAHFGYTLEQVAEGAGVTRQSIAKWESGQSVPDIIHADALAKFYDVALDELINHDTAASGVGIPPKGKHLFGTIQIGERGQVVIPKAARDLFKLKKGDQLVVLGDEAGPLPGLALVKSDAFLAQATAYSHMLQQGKADSHDQ</sequence>
<comment type="caution">
    <text evidence="3">The sequence shown here is derived from an EMBL/GenBank/DDBJ whole genome shotgun (WGS) entry which is preliminary data.</text>
</comment>
<dbReference type="SUPFAM" id="SSF47413">
    <property type="entry name" value="lambda repressor-like DNA-binding domains"/>
    <property type="match status" value="1"/>
</dbReference>
<dbReference type="PANTHER" id="PTHR46558">
    <property type="entry name" value="TRACRIPTIONAL REGULATORY PROTEIN-RELATED-RELATED"/>
    <property type="match status" value="1"/>
</dbReference>
<organism evidence="3 4">
    <name type="scientific">Agrilactobacillus composti DSM 18527 = JCM 14202</name>
    <dbReference type="NCBI Taxonomy" id="1423734"/>
    <lineage>
        <taxon>Bacteria</taxon>
        <taxon>Bacillati</taxon>
        <taxon>Bacillota</taxon>
        <taxon>Bacilli</taxon>
        <taxon>Lactobacillales</taxon>
        <taxon>Lactobacillaceae</taxon>
        <taxon>Agrilactobacillus</taxon>
    </lineage>
</organism>
<dbReference type="NCBIfam" id="TIGR01439">
    <property type="entry name" value="lp_hng_hel_AbrB"/>
    <property type="match status" value="1"/>
</dbReference>
<name>A0A0R1XZN0_9LACO</name>
<accession>A0A0R1XZN0</accession>
<dbReference type="STRING" id="1423734.FC83_GL001859"/>
<evidence type="ECO:0000313" key="3">
    <source>
        <dbReference type="EMBL" id="KRM35013.1"/>
    </source>
</evidence>
<evidence type="ECO:0000256" key="1">
    <source>
        <dbReference type="ARBA" id="ARBA00023125"/>
    </source>
</evidence>
<protein>
    <recommendedName>
        <fullName evidence="2">HTH cro/C1-type domain-containing protein</fullName>
    </recommendedName>
</protein>
<dbReference type="InterPro" id="IPR007159">
    <property type="entry name" value="SpoVT-AbrB_dom"/>
</dbReference>
<dbReference type="Gene3D" id="2.10.260.10">
    <property type="match status" value="1"/>
</dbReference>
<dbReference type="RefSeq" id="WP_057002472.1">
    <property type="nucleotide sequence ID" value="NZ_AZGA01000018.1"/>
</dbReference>
<dbReference type="Proteomes" id="UP000051236">
    <property type="component" value="Unassembled WGS sequence"/>
</dbReference>
<dbReference type="Pfam" id="PF01381">
    <property type="entry name" value="HTH_3"/>
    <property type="match status" value="1"/>
</dbReference>
<feature type="domain" description="HTH cro/C1-type" evidence="2">
    <location>
        <begin position="11"/>
        <end position="65"/>
    </location>
</feature>
<dbReference type="PROSITE" id="PS50943">
    <property type="entry name" value="HTH_CROC1"/>
    <property type="match status" value="1"/>
</dbReference>
<dbReference type="InterPro" id="IPR037914">
    <property type="entry name" value="SpoVT-AbrB_sf"/>
</dbReference>
<dbReference type="SUPFAM" id="SSF89447">
    <property type="entry name" value="AbrB/MazE/MraZ-like"/>
    <property type="match status" value="1"/>
</dbReference>
<dbReference type="eggNOG" id="COG1476">
    <property type="taxonomic scope" value="Bacteria"/>
</dbReference>
<dbReference type="PATRIC" id="fig|1423734.3.peg.1882"/>
<dbReference type="Pfam" id="PF04014">
    <property type="entry name" value="MazE_antitoxin"/>
    <property type="match status" value="1"/>
</dbReference>
<gene>
    <name evidence="3" type="ORF">FC83_GL001859</name>
</gene>
<keyword evidence="1" id="KW-0238">DNA-binding</keyword>
<proteinExistence type="predicted"/>
<evidence type="ECO:0000313" key="4">
    <source>
        <dbReference type="Proteomes" id="UP000051236"/>
    </source>
</evidence>
<dbReference type="SMART" id="SM00530">
    <property type="entry name" value="HTH_XRE"/>
    <property type="match status" value="1"/>
</dbReference>
<dbReference type="PANTHER" id="PTHR46558:SF13">
    <property type="entry name" value="HTH-TYPE TRANSCRIPTIONAL REGULATOR IMMR"/>
    <property type="match status" value="1"/>
</dbReference>
<dbReference type="EMBL" id="AZGA01000018">
    <property type="protein sequence ID" value="KRM35013.1"/>
    <property type="molecule type" value="Genomic_DNA"/>
</dbReference>
<dbReference type="GO" id="GO:0003677">
    <property type="term" value="F:DNA binding"/>
    <property type="evidence" value="ECO:0007669"/>
    <property type="project" value="UniProtKB-KW"/>
</dbReference>
<keyword evidence="4" id="KW-1185">Reference proteome</keyword>
<dbReference type="AlphaFoldDB" id="A0A0R1XZN0"/>
<dbReference type="CDD" id="cd00093">
    <property type="entry name" value="HTH_XRE"/>
    <property type="match status" value="1"/>
</dbReference>
<dbReference type="InterPro" id="IPR010982">
    <property type="entry name" value="Lambda_DNA-bd_dom_sf"/>
</dbReference>